<dbReference type="PROSITE" id="PS50088">
    <property type="entry name" value="ANK_REPEAT"/>
    <property type="match status" value="7"/>
</dbReference>
<dbReference type="EC" id="2.4.2.31" evidence="9"/>
<sequence>MRPASAATASPGRERLRTVELMYEELKKRMHEQMKQLVDEQRKVTKLRTEKLKLRAENNYLRLQLNDSARAAQGDDPALASSLPLTRAETARAAISAAANEPLLTDDGAAEELGPHGPHQRSHRPPPSAPLRRAEACSSAAADAATFHAKAAEERAGREEAKAQLHAAKEEIRTLEEALATARDQITKLQRQEVHSMIAELLTAPLVKKLSANEELRAKPAGGADEASTEGDKKRTLAAAELAFLRHLGKMDEPQRLAILGKLLEKTPVSLAETLANGLSKLQEGYTSSELSEKFTEKFMMGKMSEFHLCDIKAFYDGLEVAVGMPNPDLFESMRREHTKRSDSDIWFTTSNYLCHTSSCIEWYFVVDPARGKEVLKRKSYPSEQAEGLERRKLRNERELDTFDVAISDVNNRLRLHAQRPLRKEEFIASRLYTGPMFQKYNAVLRANAGAAPKWMKDYFQQLCKGNRYTTTIWVLNSAIVKLKVLTPAACVYRGLKGLALPYAFRTKNEHGIKGGVEPGFMSTTLDYKVAMTYAGAYEKTKDKDASGIVFEIHQGLVDRGCDLSWLSQYPFEREILFAPLTGVEVLDTRVDGSVLVVVLRPTTNQKAATIDQVVSRLQNSHVQFVDLLMEQFTRADAPSKALVPLEDLKSSALKREPKWFNEAENYREATDKALSAKEEVFTLLSKLAKKENSRLSELAKKENSRLSLIVSPTAVEPRAVADADSTASPSFGGMEDWRDEALKSFNAAKLCAVSKKIDLAIVLLHLSLRLCNEKKGPRLHSMLTTDDYEAIDCIYDAEDPSIYEAEDESLYKKSPPFKKSTSQLRPPLARSQPPRASKTVSATDLRGGDVKPQSNEDVVKVGKSSDNVGPRDRLILLKMLLKDPNEISAWASTIVGLLTPKAEQAERVLRCFVQFLESHKLIEDKPIKIGSTLLALADGEHKDDIDYQRGVLLANIQLPDKDPKKDSQSGARHDVRHGDAKVVHLVKLPNGTTIKTTLVLPFGNNDAGAVLRAAAAQDNVAVLTALLDKGLSPLHADEHANTALHEAAENGCEKACTALLTHPAMQPLAHLQPAFISNIHGVRPYDWSLMGKRASPRLRTAIKKSEADKLINQLCADSTPKPKLLQLILDPSNGDAKLSGLLLGAVDTTKDGKVDMLVPLKRTSSVGADMGGEEEVFGSFKDYCDHERNTKPGAERLTDEVLQVRFSTIDVDRSGTLSKRELEQVVTDVDVNAPGKFGITPLMLAAFRGFSKTVHCLLEKHADPLLKTEEGGCTALTIAVLEGHIDVVEILLDDKNHFAAAEKHGETNEKQVEKHALDIVTKMVEHTEENGTSALLRACQNGFVDAAQLLIQKKSDVNIQRTDELQRTPLIMAARAGSKQCIQTLLENKADPFMPDAEGSTALTQAAYFGHSEVVEVLAKLKTDGGNWGIIQTGVQLGEVSPTSPDDKRKEKRCMDRKEKDYYINRKEGLAQQTALILAARRGHLQTVQALLRREADVHLKDKNGLTALMWACKRGHDAIIPLLIASGKRNERDGMPQMEETDGEGMTALMHAAHNGHVQAAEILVVEGWDLLDRNKDGMTALMLAARSGIKEMVHLLSTCETFGSHQNQTRHPKQNMASNAVTPSTQVCGKAVTAGTQIAPPQKRLIVKKEVLNAIDSTGKTALMYAAECLHAPTIRELLHAGCDRTKTDRNGLTAHMMARSAKSMSREVKVGALREFHGQFGDSKEGNPPLCALRGKDESKLDVGDFVGVGAFVLDVGTGACKIMIWVRFRTVSLIEAKDAEIKELPNSGKLDFEKIFKGGLGEKDPMFEELVATLHKAMETAFEKHKELQHCLFTSVCIGLTAWYRQLSNELREKGRPVMDALRDTLRAKAEKLSHSRSIDSKWFAVSQKEEAMWEHKSVEYALQAAGLEPPLALISGGQGSVQLSGLDGFTSYDLQLKVKVERIKKDVENDPEKDPGKRKAGLDEWREEIKRVVSNQDDKLASQLKEFALESQGESSEPVRIVLISGLHYVAVAAKIVQKKTDHYAYQPASVVLEMFDQLLKKVNDAKTETQDLVGAVRVSELLRSIIGGAYMQRVELLFARDWVLHGVGKLPDGKLTFPQGQDFNFRTTWTAGWWLDQLAELYRKDTELNFHEAGIE</sequence>
<accession>A0A0M0K7N1</accession>
<dbReference type="PROSITE" id="PS50222">
    <property type="entry name" value="EF_HAND_2"/>
    <property type="match status" value="1"/>
</dbReference>
<gene>
    <name evidence="13" type="ORF">Ctob_010084</name>
</gene>
<feature type="region of interest" description="Disordered" evidence="11">
    <location>
        <begin position="809"/>
        <end position="865"/>
    </location>
</feature>
<dbReference type="GO" id="GO:0106274">
    <property type="term" value="F:NAD+-protein-arginine ADP-ribosyltransferase activity"/>
    <property type="evidence" value="ECO:0007669"/>
    <property type="project" value="UniProtKB-EC"/>
</dbReference>
<protein>
    <recommendedName>
        <fullName evidence="9">NAD(P)(+)--arginine ADP-ribosyltransferase</fullName>
        <ecNumber evidence="9">2.4.2.31</ecNumber>
    </recommendedName>
    <alternativeName>
        <fullName evidence="9">Mono(ADP-ribosyl)transferase</fullName>
    </alternativeName>
</protein>
<feature type="domain" description="EF-hand" evidence="12">
    <location>
        <begin position="1198"/>
        <end position="1233"/>
    </location>
</feature>
<feature type="coiled-coil region" evidence="10">
    <location>
        <begin position="151"/>
        <end position="192"/>
    </location>
</feature>
<dbReference type="Gene3D" id="1.25.40.20">
    <property type="entry name" value="Ankyrin repeat-containing domain"/>
    <property type="match status" value="4"/>
</dbReference>
<evidence type="ECO:0000256" key="10">
    <source>
        <dbReference type="SAM" id="Coils"/>
    </source>
</evidence>
<feature type="region of interest" description="Disordered" evidence="11">
    <location>
        <begin position="107"/>
        <end position="142"/>
    </location>
</feature>
<keyword evidence="4" id="KW-0548">Nucleotidyltransferase</keyword>
<feature type="repeat" description="ANK" evidence="8">
    <location>
        <begin position="1472"/>
        <end position="1504"/>
    </location>
</feature>
<dbReference type="OrthoDB" id="20872at2759"/>
<evidence type="ECO:0000256" key="9">
    <source>
        <dbReference type="RuleBase" id="RU361228"/>
    </source>
</evidence>
<dbReference type="InterPro" id="IPR018247">
    <property type="entry name" value="EF_Hand_1_Ca_BS"/>
</dbReference>
<dbReference type="Proteomes" id="UP000037460">
    <property type="component" value="Unassembled WGS sequence"/>
</dbReference>
<keyword evidence="3 9" id="KW-0808">Transferase</keyword>
<keyword evidence="9" id="KW-0521">NADP</keyword>
<dbReference type="Pfam" id="PF12796">
    <property type="entry name" value="Ank_2"/>
    <property type="match status" value="4"/>
</dbReference>
<evidence type="ECO:0000313" key="13">
    <source>
        <dbReference type="EMBL" id="KOO34876.1"/>
    </source>
</evidence>
<comment type="caution">
    <text evidence="13">The sequence shown here is derived from an EMBL/GenBank/DDBJ whole genome shotgun (WGS) entry which is preliminary data.</text>
</comment>
<keyword evidence="2 9" id="KW-0328">Glycosyltransferase</keyword>
<dbReference type="PANTHER" id="PTHR24161">
    <property type="entry name" value="ANK_REP_REGION DOMAIN-CONTAINING PROTEIN-RELATED"/>
    <property type="match status" value="1"/>
</dbReference>
<dbReference type="InterPro" id="IPR000768">
    <property type="entry name" value="ART"/>
</dbReference>
<evidence type="ECO:0000256" key="8">
    <source>
        <dbReference type="PROSITE-ProRule" id="PRU00023"/>
    </source>
</evidence>
<keyword evidence="14" id="KW-1185">Reference proteome</keyword>
<feature type="repeat" description="ANK" evidence="8">
    <location>
        <begin position="1272"/>
        <end position="1304"/>
    </location>
</feature>
<organism evidence="13 14">
    <name type="scientific">Chrysochromulina tobinii</name>
    <dbReference type="NCBI Taxonomy" id="1460289"/>
    <lineage>
        <taxon>Eukaryota</taxon>
        <taxon>Haptista</taxon>
        <taxon>Haptophyta</taxon>
        <taxon>Prymnesiophyceae</taxon>
        <taxon>Prymnesiales</taxon>
        <taxon>Chrysochromulinaceae</taxon>
        <taxon>Chrysochromulina</taxon>
    </lineage>
</organism>
<evidence type="ECO:0000256" key="6">
    <source>
        <dbReference type="ARBA" id="ARBA00023043"/>
    </source>
</evidence>
<keyword evidence="5" id="KW-0677">Repeat</keyword>
<evidence type="ECO:0000313" key="14">
    <source>
        <dbReference type="Proteomes" id="UP000037460"/>
    </source>
</evidence>
<evidence type="ECO:0000256" key="11">
    <source>
        <dbReference type="SAM" id="MobiDB-lite"/>
    </source>
</evidence>
<dbReference type="GO" id="GO:0016779">
    <property type="term" value="F:nucleotidyltransferase activity"/>
    <property type="evidence" value="ECO:0007669"/>
    <property type="project" value="UniProtKB-KW"/>
</dbReference>
<name>A0A0M0K7N1_9EUKA</name>
<dbReference type="PROSITE" id="PS50297">
    <property type="entry name" value="ANK_REP_REGION"/>
    <property type="match status" value="2"/>
</dbReference>
<feature type="coiled-coil region" evidence="10">
    <location>
        <begin position="16"/>
        <end position="57"/>
    </location>
</feature>
<feature type="repeat" description="ANK" evidence="8">
    <location>
        <begin position="1661"/>
        <end position="1693"/>
    </location>
</feature>
<feature type="repeat" description="ANK" evidence="8">
    <location>
        <begin position="1238"/>
        <end position="1270"/>
    </location>
</feature>
<evidence type="ECO:0000256" key="7">
    <source>
        <dbReference type="ARBA" id="ARBA00047597"/>
    </source>
</evidence>
<dbReference type="SUPFAM" id="SSF56399">
    <property type="entry name" value="ADP-ribosylation"/>
    <property type="match status" value="1"/>
</dbReference>
<reference evidence="14" key="1">
    <citation type="journal article" date="2015" name="PLoS Genet.">
        <title>Genome Sequence and Transcriptome Analyses of Chrysochromulina tobin: Metabolic Tools for Enhanced Algal Fitness in the Prominent Order Prymnesiales (Haptophyceae).</title>
        <authorList>
            <person name="Hovde B.T."/>
            <person name="Deodato C.R."/>
            <person name="Hunsperger H.M."/>
            <person name="Ryken S.A."/>
            <person name="Yost W."/>
            <person name="Jha R.K."/>
            <person name="Patterson J."/>
            <person name="Monnat R.J. Jr."/>
            <person name="Barlow S.B."/>
            <person name="Starkenburg S.R."/>
            <person name="Cattolico R.A."/>
        </authorList>
    </citation>
    <scope>NUCLEOTIDE SEQUENCE</scope>
    <source>
        <strain evidence="14">CCMP291</strain>
    </source>
</reference>
<keyword evidence="10" id="KW-0175">Coiled coil</keyword>
<feature type="repeat" description="ANK" evidence="8">
    <location>
        <begin position="1331"/>
        <end position="1363"/>
    </location>
</feature>
<comment type="catalytic activity">
    <reaction evidence="7 9">
        <text>L-arginyl-[protein] + NAD(+) = N(omega)-(ADP-D-ribosyl)-L-arginyl-[protein] + nicotinamide + H(+)</text>
        <dbReference type="Rhea" id="RHEA:19149"/>
        <dbReference type="Rhea" id="RHEA-COMP:10532"/>
        <dbReference type="Rhea" id="RHEA-COMP:15087"/>
        <dbReference type="ChEBI" id="CHEBI:15378"/>
        <dbReference type="ChEBI" id="CHEBI:17154"/>
        <dbReference type="ChEBI" id="CHEBI:29965"/>
        <dbReference type="ChEBI" id="CHEBI:57540"/>
        <dbReference type="ChEBI" id="CHEBI:142554"/>
        <dbReference type="EC" id="2.4.2.31"/>
    </reaction>
</comment>
<evidence type="ECO:0000256" key="2">
    <source>
        <dbReference type="ARBA" id="ARBA00022676"/>
    </source>
</evidence>
<dbReference type="PROSITE" id="PS51996">
    <property type="entry name" value="TR_MART"/>
    <property type="match status" value="1"/>
</dbReference>
<evidence type="ECO:0000256" key="4">
    <source>
        <dbReference type="ARBA" id="ARBA00022695"/>
    </source>
</evidence>
<dbReference type="Pfam" id="PF01129">
    <property type="entry name" value="ART"/>
    <property type="match status" value="1"/>
</dbReference>
<proteinExistence type="inferred from homology"/>
<dbReference type="PANTHER" id="PTHR24161:SF121">
    <property type="entry name" value="M-PHASE PHOSPHOPROTEIN 8"/>
    <property type="match status" value="1"/>
</dbReference>
<dbReference type="GO" id="GO:0005509">
    <property type="term" value="F:calcium ion binding"/>
    <property type="evidence" value="ECO:0007669"/>
    <property type="project" value="InterPro"/>
</dbReference>
<dbReference type="SMART" id="SM00248">
    <property type="entry name" value="ANK"/>
    <property type="match status" value="11"/>
</dbReference>
<dbReference type="InterPro" id="IPR036770">
    <property type="entry name" value="Ankyrin_rpt-contain_sf"/>
</dbReference>
<dbReference type="PROSITE" id="PS00018">
    <property type="entry name" value="EF_HAND_1"/>
    <property type="match status" value="1"/>
</dbReference>
<dbReference type="Gene3D" id="3.90.176.10">
    <property type="entry name" value="Toxin ADP-ribosyltransferase, Chain A, domain 1"/>
    <property type="match status" value="1"/>
</dbReference>
<evidence type="ECO:0000256" key="1">
    <source>
        <dbReference type="ARBA" id="ARBA00009558"/>
    </source>
</evidence>
<evidence type="ECO:0000256" key="5">
    <source>
        <dbReference type="ARBA" id="ARBA00022737"/>
    </source>
</evidence>
<evidence type="ECO:0000256" key="3">
    <source>
        <dbReference type="ARBA" id="ARBA00022679"/>
    </source>
</evidence>
<keyword evidence="9" id="KW-0520">NAD</keyword>
<dbReference type="InterPro" id="IPR002110">
    <property type="entry name" value="Ankyrin_rpt"/>
</dbReference>
<dbReference type="EMBL" id="JWZX01001062">
    <property type="protein sequence ID" value="KOO34876.1"/>
    <property type="molecule type" value="Genomic_DNA"/>
</dbReference>
<keyword evidence="6 8" id="KW-0040">ANK repeat</keyword>
<feature type="repeat" description="ANK" evidence="8">
    <location>
        <begin position="1366"/>
        <end position="1398"/>
    </location>
</feature>
<dbReference type="InterPro" id="IPR002048">
    <property type="entry name" value="EF_hand_dom"/>
</dbReference>
<evidence type="ECO:0000259" key="12">
    <source>
        <dbReference type="PROSITE" id="PS50222"/>
    </source>
</evidence>
<comment type="similarity">
    <text evidence="1 9">Belongs to the Arg-specific ADP-ribosyltransferase family.</text>
</comment>
<dbReference type="SUPFAM" id="SSF48403">
    <property type="entry name" value="Ankyrin repeat"/>
    <property type="match status" value="2"/>
</dbReference>
<feature type="repeat" description="ANK" evidence="8">
    <location>
        <begin position="1546"/>
        <end position="1578"/>
    </location>
</feature>